<comment type="caution">
    <text evidence="2">The sequence shown here is derived from an EMBL/GenBank/DDBJ whole genome shotgun (WGS) entry which is preliminary data.</text>
</comment>
<dbReference type="GO" id="GO:0017000">
    <property type="term" value="P:antibiotic biosynthetic process"/>
    <property type="evidence" value="ECO:0007669"/>
    <property type="project" value="UniProtKB-ARBA"/>
</dbReference>
<proteinExistence type="predicted"/>
<dbReference type="GO" id="GO:0072330">
    <property type="term" value="P:monocarboxylic acid biosynthetic process"/>
    <property type="evidence" value="ECO:0007669"/>
    <property type="project" value="UniProtKB-ARBA"/>
</dbReference>
<sequence length="100" mass="10824">MSMTWNISWHLCKTLFKIILIGHSLGAIVSMHYASRHPSQIRGLVLLGAGRSIAHIPAARERMLGMAAKTREEGIQAAADMAASSNFPPQGLVASETRDL</sequence>
<evidence type="ECO:0000259" key="1">
    <source>
        <dbReference type="Pfam" id="PF00561"/>
    </source>
</evidence>
<feature type="domain" description="AB hydrolase-1" evidence="1">
    <location>
        <begin position="17"/>
        <end position="59"/>
    </location>
</feature>
<dbReference type="STRING" id="416450.A0A1V6Q744"/>
<name>A0A1V6Q744_9EURO</name>
<dbReference type="EMBL" id="MDYN01000011">
    <property type="protein sequence ID" value="OQD84847.1"/>
    <property type="molecule type" value="Genomic_DNA"/>
</dbReference>
<evidence type="ECO:0000313" key="3">
    <source>
        <dbReference type="Proteomes" id="UP000191672"/>
    </source>
</evidence>
<keyword evidence="3" id="KW-1185">Reference proteome</keyword>
<dbReference type="AlphaFoldDB" id="A0A1V6Q744"/>
<evidence type="ECO:0000313" key="2">
    <source>
        <dbReference type="EMBL" id="OQD84847.1"/>
    </source>
</evidence>
<dbReference type="Pfam" id="PF00561">
    <property type="entry name" value="Abhydrolase_1"/>
    <property type="match status" value="1"/>
</dbReference>
<protein>
    <recommendedName>
        <fullName evidence="1">AB hydrolase-1 domain-containing protein</fullName>
    </recommendedName>
</protein>
<dbReference type="Gene3D" id="3.40.50.1820">
    <property type="entry name" value="alpha/beta hydrolase"/>
    <property type="match status" value="1"/>
</dbReference>
<gene>
    <name evidence="2" type="ORF">PENANT_c011G05551</name>
</gene>
<dbReference type="InterPro" id="IPR029058">
    <property type="entry name" value="AB_hydrolase_fold"/>
</dbReference>
<dbReference type="Proteomes" id="UP000191672">
    <property type="component" value="Unassembled WGS sequence"/>
</dbReference>
<accession>A0A1V6Q744</accession>
<dbReference type="SUPFAM" id="SSF53474">
    <property type="entry name" value="alpha/beta-Hydrolases"/>
    <property type="match status" value="1"/>
</dbReference>
<organism evidence="2 3">
    <name type="scientific">Penicillium antarcticum</name>
    <dbReference type="NCBI Taxonomy" id="416450"/>
    <lineage>
        <taxon>Eukaryota</taxon>
        <taxon>Fungi</taxon>
        <taxon>Dikarya</taxon>
        <taxon>Ascomycota</taxon>
        <taxon>Pezizomycotina</taxon>
        <taxon>Eurotiomycetes</taxon>
        <taxon>Eurotiomycetidae</taxon>
        <taxon>Eurotiales</taxon>
        <taxon>Aspergillaceae</taxon>
        <taxon>Penicillium</taxon>
    </lineage>
</organism>
<dbReference type="InterPro" id="IPR000073">
    <property type="entry name" value="AB_hydrolase_1"/>
</dbReference>
<reference evidence="3" key="1">
    <citation type="journal article" date="2017" name="Nat. Microbiol.">
        <title>Global analysis of biosynthetic gene clusters reveals vast potential of secondary metabolite production in Penicillium species.</title>
        <authorList>
            <person name="Nielsen J.C."/>
            <person name="Grijseels S."/>
            <person name="Prigent S."/>
            <person name="Ji B."/>
            <person name="Dainat J."/>
            <person name="Nielsen K.F."/>
            <person name="Frisvad J.C."/>
            <person name="Workman M."/>
            <person name="Nielsen J."/>
        </authorList>
    </citation>
    <scope>NUCLEOTIDE SEQUENCE [LARGE SCALE GENOMIC DNA]</scope>
    <source>
        <strain evidence="3">IBT 31811</strain>
    </source>
</reference>